<keyword evidence="3" id="KW-1185">Reference proteome</keyword>
<reference evidence="2" key="1">
    <citation type="submission" date="2021-12" db="EMBL/GenBank/DDBJ databases">
        <authorList>
            <person name="Cha I.-T."/>
            <person name="Lee K.-E."/>
            <person name="Park S.-J."/>
        </authorList>
    </citation>
    <scope>NUCLEOTIDE SEQUENCE</scope>
    <source>
        <strain evidence="2">YSM-43</strain>
    </source>
</reference>
<dbReference type="Proteomes" id="UP000830454">
    <property type="component" value="Chromosome"/>
</dbReference>
<evidence type="ECO:0000256" key="1">
    <source>
        <dbReference type="SAM" id="Phobius"/>
    </source>
</evidence>
<reference evidence="2" key="2">
    <citation type="submission" date="2022-04" db="EMBL/GenBank/DDBJ databases">
        <title>Complete Genome Sequence of Flavobacterium sediminilitoris YSM-43, Isolated from a Tidal Sediment.</title>
        <authorList>
            <person name="Lee P.A."/>
        </authorList>
    </citation>
    <scope>NUCLEOTIDE SEQUENCE</scope>
    <source>
        <strain evidence="2">YSM-43</strain>
    </source>
</reference>
<keyword evidence="1" id="KW-0812">Transmembrane</keyword>
<accession>A0ABY4HKN7</accession>
<evidence type="ECO:0008006" key="4">
    <source>
        <dbReference type="Google" id="ProtNLM"/>
    </source>
</evidence>
<evidence type="ECO:0000313" key="2">
    <source>
        <dbReference type="EMBL" id="UOX33419.1"/>
    </source>
</evidence>
<name>A0ABY4HKN7_9FLAO</name>
<proteinExistence type="predicted"/>
<dbReference type="InterPro" id="IPR011990">
    <property type="entry name" value="TPR-like_helical_dom_sf"/>
</dbReference>
<feature type="transmembrane region" description="Helical" evidence="1">
    <location>
        <begin position="12"/>
        <end position="32"/>
    </location>
</feature>
<feature type="transmembrane region" description="Helical" evidence="1">
    <location>
        <begin position="38"/>
        <end position="56"/>
    </location>
</feature>
<dbReference type="Gene3D" id="1.25.40.10">
    <property type="entry name" value="Tetratricopeptide repeat domain"/>
    <property type="match status" value="1"/>
</dbReference>
<dbReference type="SUPFAM" id="SSF48452">
    <property type="entry name" value="TPR-like"/>
    <property type="match status" value="1"/>
</dbReference>
<gene>
    <name evidence="2" type="ORF">LXD69_15445</name>
</gene>
<dbReference type="EMBL" id="CP090145">
    <property type="protein sequence ID" value="UOX33419.1"/>
    <property type="molecule type" value="Genomic_DNA"/>
</dbReference>
<sequence length="338" mass="39295">MENKRSFEKKVMDVVFIILLTKVIYSLISGFYLGSNDFVILMLTTVVISLVLYKVLKRLSNSGESINRSDNGLGSNVLLETSVFNKIEQKYRSLAEEYVAQKEYKKAAHVYMKLLKDNYTAVNVLYDGELYIEAATINLKYLKNETKAAECFEKGKAYTEALRLYEKTNNFEKVGDMYVNLNDIERAHKAYYKVTDDSVNRGQYVKAAQILREKIKAPKEAQELLLDGWDKNLQRQECLTIYFQHLEQKTSLEEEIQIIYDTKTNVNNRETFIQVIKNQFGKNNTINKKIRTITYEVVAQLIEKKPEIVSELNYLNTQNTTFTKDVMKYKLSSRRTNG</sequence>
<evidence type="ECO:0000313" key="3">
    <source>
        <dbReference type="Proteomes" id="UP000830454"/>
    </source>
</evidence>
<keyword evidence="1" id="KW-1133">Transmembrane helix</keyword>
<organism evidence="2 3">
    <name type="scientific">Flavobacterium sediminilitoris</name>
    <dbReference type="NCBI Taxonomy" id="2024526"/>
    <lineage>
        <taxon>Bacteria</taxon>
        <taxon>Pseudomonadati</taxon>
        <taxon>Bacteroidota</taxon>
        <taxon>Flavobacteriia</taxon>
        <taxon>Flavobacteriales</taxon>
        <taxon>Flavobacteriaceae</taxon>
        <taxon>Flavobacterium</taxon>
    </lineage>
</organism>
<protein>
    <recommendedName>
        <fullName evidence="4">Soluble NSF attachment protein (SNAP)-like</fullName>
    </recommendedName>
</protein>
<keyword evidence="1" id="KW-0472">Membrane</keyword>
<dbReference type="RefSeq" id="WP_246916047.1">
    <property type="nucleotide sequence ID" value="NZ_CP090145.1"/>
</dbReference>